<dbReference type="Pfam" id="PF00460">
    <property type="entry name" value="Flg_bb_rod"/>
    <property type="match status" value="1"/>
</dbReference>
<keyword evidence="11" id="KW-0966">Cell projection</keyword>
<keyword evidence="6" id="KW-0975">Bacterial flagellum</keyword>
<keyword evidence="11" id="KW-0282">Flagellum</keyword>
<gene>
    <name evidence="10" type="ORF">CVM39_12920</name>
    <name evidence="11" type="ORF">SAMN06297129_0577</name>
</gene>
<feature type="domain" description="Flagellar hook-associated protein FlgK helical" evidence="9">
    <location>
        <begin position="89"/>
        <end position="313"/>
    </location>
</feature>
<dbReference type="GO" id="GO:0009425">
    <property type="term" value="C:bacterial-type flagellum basal body"/>
    <property type="evidence" value="ECO:0007669"/>
    <property type="project" value="UniProtKB-SubCell"/>
</dbReference>
<evidence type="ECO:0000313" key="12">
    <source>
        <dbReference type="Proteomes" id="UP000231655"/>
    </source>
</evidence>
<evidence type="ECO:0000256" key="1">
    <source>
        <dbReference type="ARBA" id="ARBA00004117"/>
    </source>
</evidence>
<dbReference type="Proteomes" id="UP000231702">
    <property type="component" value="Unassembled WGS sequence"/>
</dbReference>
<dbReference type="Pfam" id="PF22638">
    <property type="entry name" value="FlgK_D1"/>
    <property type="match status" value="1"/>
</dbReference>
<comment type="similarity">
    <text evidence="3">Belongs to the flagella basal body rod proteins family.</text>
</comment>
<evidence type="ECO:0000256" key="2">
    <source>
        <dbReference type="ARBA" id="ARBA00004613"/>
    </source>
</evidence>
<feature type="domain" description="Flagellar basal body rod protein N-terminal" evidence="7">
    <location>
        <begin position="8"/>
        <end position="36"/>
    </location>
</feature>
<dbReference type="SUPFAM" id="SSF64518">
    <property type="entry name" value="Phase 1 flagellin"/>
    <property type="match status" value="1"/>
</dbReference>
<sequence>MSLSGALSNALSGLTATARNSSVVASNISNAMTEGYARRTLETSARSSGTWGGVQIGGVVRHVDQGLVADRRDANASMQQTQAQAVFFRRMEDLLGTPEDGTSLSGRLTTLESSLIAAASRPDLTERLTTVLYAAQDVAKSIKDIGDGIQTIRQDADTEIATAVTRMNDLLQEVRSLNEGINRARLTGGNSAPLEDHRQAALDELSNYVPIIEVARDNGQVALFTLGGAILLDGNSAVEFGFSRTTTITANMTQGAGLLSGLTINGVDIDTADDRSPVAGGRLAALFAVRDELAEEAQARIDSVARDLVERFQDPTLDTTLLAGDAGLFTDNAAAFTAANEVGLASRLAVNAAVDPDQGGATWRLRDGINATVQGPVSDATLLQDTLAALNEKRTPASGPFTTSGISAPNLASSIMSLTGTERNLSEQSLAFATTREGELKSRLLSDGVDTDEEMQRLLLIEQTYAANARLVQTVEDLLDILMRI</sequence>
<dbReference type="PANTHER" id="PTHR30033">
    <property type="entry name" value="FLAGELLAR HOOK-ASSOCIATED PROTEIN 1"/>
    <property type="match status" value="1"/>
</dbReference>
<dbReference type="Proteomes" id="UP000231655">
    <property type="component" value="Unassembled WGS sequence"/>
</dbReference>
<evidence type="ECO:0000259" key="8">
    <source>
        <dbReference type="Pfam" id="PF06429"/>
    </source>
</evidence>
<reference evidence="10 13" key="2">
    <citation type="journal article" date="2018" name="Int. J. Syst. Evol. Microbiol.">
        <title>Pseudooceanicola lipolyticus sp. nov., a marine alphaproteobacterium, reclassification of Oceanicola flagellatus as Pseudooceanicola flagellatus comb. nov. and emended description of the genus Pseudooceanicola.</title>
        <authorList>
            <person name="Huang M.-M."/>
            <person name="Guo L.-L."/>
            <person name="Wu Y.-H."/>
            <person name="Lai Q.-L."/>
            <person name="Shao Z.-Z."/>
            <person name="Wang C.-S."/>
            <person name="Wu M."/>
            <person name="Xu X.-W."/>
        </authorList>
    </citation>
    <scope>NUCLEOTIDE SEQUENCE [LARGE SCALE GENOMIC DNA]</scope>
    <source>
        <strain evidence="10 13">Ar-45</strain>
    </source>
</reference>
<dbReference type="EMBL" id="PGTD01000017">
    <property type="protein sequence ID" value="PJE27488.1"/>
    <property type="molecule type" value="Genomic_DNA"/>
</dbReference>
<dbReference type="AlphaFoldDB" id="A0A285HUN6"/>
<comment type="subcellular location">
    <subcellularLocation>
        <location evidence="1">Bacterial flagellum basal body</location>
    </subcellularLocation>
    <subcellularLocation>
        <location evidence="2">Secreted</location>
    </subcellularLocation>
</comment>
<evidence type="ECO:0000256" key="5">
    <source>
        <dbReference type="ARBA" id="ARBA00022525"/>
    </source>
</evidence>
<evidence type="ECO:0000313" key="13">
    <source>
        <dbReference type="Proteomes" id="UP000231702"/>
    </source>
</evidence>
<dbReference type="InterPro" id="IPR001444">
    <property type="entry name" value="Flag_bb_rod_N"/>
</dbReference>
<accession>A0A285HUN6</accession>
<dbReference type="RefSeq" id="WP_097144349.1">
    <property type="nucleotide sequence ID" value="NZ_OBEA01000001.1"/>
</dbReference>
<evidence type="ECO:0000256" key="4">
    <source>
        <dbReference type="ARBA" id="ARBA00016244"/>
    </source>
</evidence>
<dbReference type="GO" id="GO:0005198">
    <property type="term" value="F:structural molecule activity"/>
    <property type="evidence" value="ECO:0007669"/>
    <property type="project" value="InterPro"/>
</dbReference>
<evidence type="ECO:0000313" key="11">
    <source>
        <dbReference type="EMBL" id="SNY39389.1"/>
    </source>
</evidence>
<feature type="domain" description="Flagellar basal-body/hook protein C-terminal" evidence="8">
    <location>
        <begin position="448"/>
        <end position="484"/>
    </location>
</feature>
<organism evidence="11 12">
    <name type="scientific">Pseudooceanicola antarcticus</name>
    <dbReference type="NCBI Taxonomy" id="1247613"/>
    <lineage>
        <taxon>Bacteria</taxon>
        <taxon>Pseudomonadati</taxon>
        <taxon>Pseudomonadota</taxon>
        <taxon>Alphaproteobacteria</taxon>
        <taxon>Rhodobacterales</taxon>
        <taxon>Paracoccaceae</taxon>
        <taxon>Pseudooceanicola</taxon>
    </lineage>
</organism>
<dbReference type="NCBIfam" id="TIGR02492">
    <property type="entry name" value="flgK_ends"/>
    <property type="match status" value="1"/>
</dbReference>
<dbReference type="OrthoDB" id="7181295at2"/>
<dbReference type="InterPro" id="IPR053927">
    <property type="entry name" value="FlgK_helical"/>
</dbReference>
<dbReference type="Pfam" id="PF06429">
    <property type="entry name" value="Flg_bbr_C"/>
    <property type="match status" value="1"/>
</dbReference>
<dbReference type="EMBL" id="OBEA01000001">
    <property type="protein sequence ID" value="SNY39389.1"/>
    <property type="molecule type" value="Genomic_DNA"/>
</dbReference>
<reference evidence="11 12" key="1">
    <citation type="submission" date="2017-09" db="EMBL/GenBank/DDBJ databases">
        <authorList>
            <person name="Ehlers B."/>
            <person name="Leendertz F.H."/>
        </authorList>
    </citation>
    <scope>NUCLEOTIDE SEQUENCE [LARGE SCALE GENOMIC DNA]</scope>
    <source>
        <strain evidence="11 12">CGMCC 1.12662</strain>
    </source>
</reference>
<dbReference type="InterPro" id="IPR010930">
    <property type="entry name" value="Flg_bb/hook_C_dom"/>
</dbReference>
<evidence type="ECO:0000256" key="6">
    <source>
        <dbReference type="ARBA" id="ARBA00023143"/>
    </source>
</evidence>
<dbReference type="GO" id="GO:0044780">
    <property type="term" value="P:bacterial-type flagellum assembly"/>
    <property type="evidence" value="ECO:0007669"/>
    <property type="project" value="InterPro"/>
</dbReference>
<keyword evidence="5" id="KW-0964">Secreted</keyword>
<name>A0A285HUN6_9RHOB</name>
<keyword evidence="13" id="KW-1185">Reference proteome</keyword>
<dbReference type="GO" id="GO:0005576">
    <property type="term" value="C:extracellular region"/>
    <property type="evidence" value="ECO:0007669"/>
    <property type="project" value="UniProtKB-SubCell"/>
</dbReference>
<evidence type="ECO:0000259" key="7">
    <source>
        <dbReference type="Pfam" id="PF00460"/>
    </source>
</evidence>
<evidence type="ECO:0000313" key="10">
    <source>
        <dbReference type="EMBL" id="PJE27488.1"/>
    </source>
</evidence>
<keyword evidence="11" id="KW-0969">Cilium</keyword>
<protein>
    <recommendedName>
        <fullName evidence="4">Flagellar hook-associated protein 1</fullName>
    </recommendedName>
</protein>
<evidence type="ECO:0000259" key="9">
    <source>
        <dbReference type="Pfam" id="PF22638"/>
    </source>
</evidence>
<dbReference type="InterPro" id="IPR002371">
    <property type="entry name" value="FlgK"/>
</dbReference>
<dbReference type="GO" id="GO:0009424">
    <property type="term" value="C:bacterial-type flagellum hook"/>
    <property type="evidence" value="ECO:0007669"/>
    <property type="project" value="InterPro"/>
</dbReference>
<dbReference type="PANTHER" id="PTHR30033:SF1">
    <property type="entry name" value="FLAGELLAR HOOK-ASSOCIATED PROTEIN 1"/>
    <property type="match status" value="1"/>
</dbReference>
<evidence type="ECO:0000256" key="3">
    <source>
        <dbReference type="ARBA" id="ARBA00009677"/>
    </source>
</evidence>
<proteinExistence type="inferred from homology"/>